<proteinExistence type="predicted"/>
<sequence length="505" mass="54482">MKSTLQRALFFGFAWLIMAGSVQAQIDTTGGQFYQPLYASVTITRDVPFGAAVNAAGNPQTLLLDVYEPVGGPAGLRPLIILAHGGAFLFGSRGDYDVAELCTRFARLGYVTASIDYRLEPSPFSYSGPRAVVQAMYDMRAAVRFFRRDAAGSNPFRINPAYVFVGGSSAGAITALHTAFLDKPAELASIYPVAPEGLEGNSGNAGFSSSVLAAINLCGALGNPAWIEAGDEPFVSLHGTADPVVPYTSGVVFGNLLYGSGALKPRADAVSVPNTLYPFKNAGHVPYNGTNATQLAYMDTTFRVVRNFLRPFLGQAVVPPLPVTLTRFEAVRQGHNAVLRWETVQEADNRGYEVQVSADGQQFRALGFVASADGNSRTRQRYQFEDAEAGKSGRRYYRLRQEDVGGKSSFYGPRVVVFDESLLEVAVYPNPVLRHTTPTVQLTTAGAGPAQLRLHNAHGKLLFDKSLQLTAGQYRIALPTTLPAGVYVLEVEQGLARQQRKLVVQ</sequence>
<dbReference type="Proteomes" id="UP000326380">
    <property type="component" value="Unassembled WGS sequence"/>
</dbReference>
<reference evidence="2 3" key="1">
    <citation type="submission" date="2019-09" db="EMBL/GenBank/DDBJ databases">
        <title>Genome sequence of Hymenobacter sp. M3.</title>
        <authorList>
            <person name="Srinivasan S."/>
        </authorList>
    </citation>
    <scope>NUCLEOTIDE SEQUENCE [LARGE SCALE GENOMIC DNA]</scope>
    <source>
        <strain evidence="2 3">M3</strain>
    </source>
</reference>
<evidence type="ECO:0000313" key="3">
    <source>
        <dbReference type="Proteomes" id="UP000326380"/>
    </source>
</evidence>
<gene>
    <name evidence="2" type="ORF">F0P96_19710</name>
</gene>
<dbReference type="PANTHER" id="PTHR48081">
    <property type="entry name" value="AB HYDROLASE SUPERFAMILY PROTEIN C4A8.06C"/>
    <property type="match status" value="1"/>
</dbReference>
<comment type="caution">
    <text evidence="2">The sequence shown here is derived from an EMBL/GenBank/DDBJ whole genome shotgun (WGS) entry which is preliminary data.</text>
</comment>
<dbReference type="Gene3D" id="3.40.50.1820">
    <property type="entry name" value="alpha/beta hydrolase"/>
    <property type="match status" value="1"/>
</dbReference>
<evidence type="ECO:0000256" key="1">
    <source>
        <dbReference type="ARBA" id="ARBA00022801"/>
    </source>
</evidence>
<dbReference type="AlphaFoldDB" id="A0A7L4ZX02"/>
<dbReference type="Pfam" id="PF20434">
    <property type="entry name" value="BD-FAE"/>
    <property type="match status" value="1"/>
</dbReference>
<protein>
    <submittedName>
        <fullName evidence="2">Alpha/beta hydrolase fold domain-containing protein</fullName>
    </submittedName>
</protein>
<organism evidence="2 3">
    <name type="scientific">Hymenobacter busanensis</name>
    <dbReference type="NCBI Taxonomy" id="2607656"/>
    <lineage>
        <taxon>Bacteria</taxon>
        <taxon>Pseudomonadati</taxon>
        <taxon>Bacteroidota</taxon>
        <taxon>Cytophagia</taxon>
        <taxon>Cytophagales</taxon>
        <taxon>Hymenobacteraceae</taxon>
        <taxon>Hymenobacter</taxon>
    </lineage>
</organism>
<dbReference type="GO" id="GO:0016787">
    <property type="term" value="F:hydrolase activity"/>
    <property type="evidence" value="ECO:0007669"/>
    <property type="project" value="UniProtKB-KW"/>
</dbReference>
<evidence type="ECO:0000313" key="2">
    <source>
        <dbReference type="EMBL" id="KAA9325557.1"/>
    </source>
</evidence>
<dbReference type="RefSeq" id="WP_151080713.1">
    <property type="nucleotide sequence ID" value="NZ_CP047647.1"/>
</dbReference>
<dbReference type="NCBIfam" id="TIGR04183">
    <property type="entry name" value="Por_Secre_tail"/>
    <property type="match status" value="1"/>
</dbReference>
<dbReference type="InterPro" id="IPR049492">
    <property type="entry name" value="BD-FAE-like_dom"/>
</dbReference>
<keyword evidence="1 2" id="KW-0378">Hydrolase</keyword>
<dbReference type="InterPro" id="IPR029058">
    <property type="entry name" value="AB_hydrolase_fold"/>
</dbReference>
<dbReference type="SUPFAM" id="SSF53474">
    <property type="entry name" value="alpha/beta-Hydrolases"/>
    <property type="match status" value="1"/>
</dbReference>
<dbReference type="InterPro" id="IPR050300">
    <property type="entry name" value="GDXG_lipolytic_enzyme"/>
</dbReference>
<name>A0A7L4ZX02_9BACT</name>
<dbReference type="EMBL" id="VTWU01000009">
    <property type="protein sequence ID" value="KAA9325557.1"/>
    <property type="molecule type" value="Genomic_DNA"/>
</dbReference>
<accession>A0A7L4ZX02</accession>
<keyword evidence="3" id="KW-1185">Reference proteome</keyword>
<dbReference type="InterPro" id="IPR026444">
    <property type="entry name" value="Secre_tail"/>
</dbReference>